<name>U6KA38_9EIME</name>
<evidence type="ECO:0000313" key="2">
    <source>
        <dbReference type="Proteomes" id="UP000030744"/>
    </source>
</evidence>
<organism evidence="1 2">
    <name type="scientific">Eimeria mitis</name>
    <dbReference type="NCBI Taxonomy" id="44415"/>
    <lineage>
        <taxon>Eukaryota</taxon>
        <taxon>Sar</taxon>
        <taxon>Alveolata</taxon>
        <taxon>Apicomplexa</taxon>
        <taxon>Conoidasida</taxon>
        <taxon>Coccidia</taxon>
        <taxon>Eucoccidiorida</taxon>
        <taxon>Eimeriorina</taxon>
        <taxon>Eimeriidae</taxon>
        <taxon>Eimeria</taxon>
    </lineage>
</organism>
<evidence type="ECO:0000313" key="1">
    <source>
        <dbReference type="EMBL" id="CDJ34870.1"/>
    </source>
</evidence>
<dbReference type="AlphaFoldDB" id="U6KA38"/>
<gene>
    <name evidence="1" type="ORF">EMH_0022540</name>
</gene>
<dbReference type="VEuPathDB" id="ToxoDB:EMH_0022540"/>
<accession>U6KA38</accession>
<reference evidence="1" key="2">
    <citation type="submission" date="2013-10" db="EMBL/GenBank/DDBJ databases">
        <authorList>
            <person name="Aslett M."/>
        </authorList>
    </citation>
    <scope>NUCLEOTIDE SEQUENCE [LARGE SCALE GENOMIC DNA]</scope>
    <source>
        <strain evidence="1">Houghton</strain>
    </source>
</reference>
<dbReference type="EMBL" id="HG687305">
    <property type="protein sequence ID" value="CDJ34870.1"/>
    <property type="molecule type" value="Genomic_DNA"/>
</dbReference>
<dbReference type="GeneID" id="25377136"/>
<proteinExistence type="predicted"/>
<protein>
    <submittedName>
        <fullName evidence="1">Uncharacterized protein</fullName>
    </submittedName>
</protein>
<reference evidence="1" key="1">
    <citation type="submission" date="2013-10" db="EMBL/GenBank/DDBJ databases">
        <title>Genomic analysis of the causative agents of coccidiosis in chickens.</title>
        <authorList>
            <person name="Reid A.J."/>
            <person name="Blake D."/>
            <person name="Billington K."/>
            <person name="Browne H."/>
            <person name="Dunn M."/>
            <person name="Hung S."/>
            <person name="Kawahara F."/>
            <person name="Miranda-Saavedra D."/>
            <person name="Mourier T."/>
            <person name="Nagra H."/>
            <person name="Otto T.D."/>
            <person name="Rawlings N."/>
            <person name="Sanchez A."/>
            <person name="Sanders M."/>
            <person name="Subramaniam C."/>
            <person name="Tay Y."/>
            <person name="Dear P."/>
            <person name="Doerig C."/>
            <person name="Gruber A."/>
            <person name="Parkinson J."/>
            <person name="Shirley M."/>
            <person name="Wan K.L."/>
            <person name="Berriman M."/>
            <person name="Tomley F."/>
            <person name="Pain A."/>
        </authorList>
    </citation>
    <scope>NUCLEOTIDE SEQUENCE [LARGE SCALE GENOMIC DNA]</scope>
    <source>
        <strain evidence="1">Houghton</strain>
    </source>
</reference>
<sequence length="409" mass="44911">MQRRLHLLSEEWQVLSSCGWAILTVGDGLLGDSGGRRWHRKYACLHVALRVRSARVVGMVLQLLSSVSGLRGVWEAAIIVDASTGSCICKEVALRAALSVHTLDGYAVVAGVADIPSSVVGLWGVYNVAPALFTCVNVCVREAVARQRSNVLHEFYGRGQLGDRWLSSAWLRFTRDVGIASTCRGVKDADSRFLTDWDFFEVSPGGIRSDGQKKKDLFSPTSTLDAVVAVCFLPFTTPRGERAAHAVDSSVERVLSELGGYAVVAGLADVGSGGWRRGSEPWRDPFGRSTVLAAATLWGWRRGGLTGGNRRGDFRAFQVAEDVSRRMGVLGLANRWRRRQRGTSFWMGTQWWRDWLTWGLGGGEEIPSSFVGPWGVWRVGPALSACVNVCVREAVALQRSNVLHEFYRL</sequence>
<keyword evidence="2" id="KW-1185">Reference proteome</keyword>
<dbReference type="RefSeq" id="XP_013357432.1">
    <property type="nucleotide sequence ID" value="XM_013501978.1"/>
</dbReference>
<dbReference type="Proteomes" id="UP000030744">
    <property type="component" value="Unassembled WGS sequence"/>
</dbReference>